<protein>
    <submittedName>
        <fullName evidence="7">BatB protein</fullName>
    </submittedName>
</protein>
<name>A0A8J2V436_9FLAO</name>
<proteinExistence type="predicted"/>
<accession>A0A8J2V436</accession>
<dbReference type="InterPro" id="IPR036465">
    <property type="entry name" value="vWFA_dom_sf"/>
</dbReference>
<dbReference type="PANTHER" id="PTHR22550:SF5">
    <property type="entry name" value="LEUCINE ZIPPER PROTEIN 4"/>
    <property type="match status" value="1"/>
</dbReference>
<feature type="transmembrane region" description="Helical" evidence="5">
    <location>
        <begin position="55"/>
        <end position="74"/>
    </location>
</feature>
<keyword evidence="8" id="KW-1185">Reference proteome</keyword>
<reference evidence="7" key="2">
    <citation type="submission" date="2020-09" db="EMBL/GenBank/DDBJ databases">
        <authorList>
            <person name="Sun Q."/>
            <person name="Zhou Y."/>
        </authorList>
    </citation>
    <scope>NUCLEOTIDE SEQUENCE</scope>
    <source>
        <strain evidence="7">CGMCC 1.12924</strain>
    </source>
</reference>
<dbReference type="InterPro" id="IPR002035">
    <property type="entry name" value="VWF_A"/>
</dbReference>
<evidence type="ECO:0000256" key="5">
    <source>
        <dbReference type="SAM" id="Phobius"/>
    </source>
</evidence>
<evidence type="ECO:0000313" key="7">
    <source>
        <dbReference type="EMBL" id="GGD81215.1"/>
    </source>
</evidence>
<evidence type="ECO:0000256" key="1">
    <source>
        <dbReference type="ARBA" id="ARBA00022475"/>
    </source>
</evidence>
<dbReference type="InterPro" id="IPR050768">
    <property type="entry name" value="UPF0353/GerABKA_families"/>
</dbReference>
<dbReference type="SMART" id="SM00327">
    <property type="entry name" value="VWA"/>
    <property type="match status" value="1"/>
</dbReference>
<reference evidence="7" key="1">
    <citation type="journal article" date="2014" name="Int. J. Syst. Evol. Microbiol.">
        <title>Complete genome sequence of Corynebacterium casei LMG S-19264T (=DSM 44701T), isolated from a smear-ripened cheese.</title>
        <authorList>
            <consortium name="US DOE Joint Genome Institute (JGI-PGF)"/>
            <person name="Walter F."/>
            <person name="Albersmeier A."/>
            <person name="Kalinowski J."/>
            <person name="Ruckert C."/>
        </authorList>
    </citation>
    <scope>NUCLEOTIDE SEQUENCE</scope>
    <source>
        <strain evidence="7">CGMCC 1.12924</strain>
    </source>
</reference>
<keyword evidence="3 5" id="KW-1133">Transmembrane helix</keyword>
<keyword evidence="2 5" id="KW-0812">Transmembrane</keyword>
<evidence type="ECO:0000259" key="6">
    <source>
        <dbReference type="PROSITE" id="PS50234"/>
    </source>
</evidence>
<dbReference type="PROSITE" id="PS50234">
    <property type="entry name" value="VWFA"/>
    <property type="match status" value="1"/>
</dbReference>
<dbReference type="RefSeq" id="WP_188438560.1">
    <property type="nucleotide sequence ID" value="NZ_BMGK01000001.1"/>
</dbReference>
<dbReference type="Proteomes" id="UP000652231">
    <property type="component" value="Unassembled WGS sequence"/>
</dbReference>
<keyword evidence="1" id="KW-1003">Cell membrane</keyword>
<dbReference type="Gene3D" id="3.40.50.410">
    <property type="entry name" value="von Willebrand factor, type A domain"/>
    <property type="match status" value="1"/>
</dbReference>
<comment type="caution">
    <text evidence="7">The sequence shown here is derived from an EMBL/GenBank/DDBJ whole genome shotgun (WGS) entry which is preliminary data.</text>
</comment>
<dbReference type="EMBL" id="BMGK01000001">
    <property type="protein sequence ID" value="GGD81215.1"/>
    <property type="molecule type" value="Genomic_DNA"/>
</dbReference>
<feature type="transmembrane region" description="Helical" evidence="5">
    <location>
        <begin position="6"/>
        <end position="29"/>
    </location>
</feature>
<feature type="domain" description="VWFA" evidence="6">
    <location>
        <begin position="91"/>
        <end position="269"/>
    </location>
</feature>
<organism evidence="7 8">
    <name type="scientific">Planktosalinus lacus</name>
    <dbReference type="NCBI Taxonomy" id="1526573"/>
    <lineage>
        <taxon>Bacteria</taxon>
        <taxon>Pseudomonadati</taxon>
        <taxon>Bacteroidota</taxon>
        <taxon>Flavobacteriia</taxon>
        <taxon>Flavobacteriales</taxon>
        <taxon>Flavobacteriaceae</taxon>
        <taxon>Planktosalinus</taxon>
    </lineage>
</organism>
<dbReference type="Pfam" id="PF00092">
    <property type="entry name" value="VWA"/>
    <property type="match status" value="1"/>
</dbReference>
<keyword evidence="4 5" id="KW-0472">Membrane</keyword>
<evidence type="ECO:0000313" key="8">
    <source>
        <dbReference type="Proteomes" id="UP000652231"/>
    </source>
</evidence>
<evidence type="ECO:0000256" key="2">
    <source>
        <dbReference type="ARBA" id="ARBA00022692"/>
    </source>
</evidence>
<dbReference type="AlphaFoldDB" id="A0A8J2V436"/>
<dbReference type="SUPFAM" id="SSF53300">
    <property type="entry name" value="vWA-like"/>
    <property type="match status" value="1"/>
</dbReference>
<evidence type="ECO:0000256" key="3">
    <source>
        <dbReference type="ARBA" id="ARBA00022989"/>
    </source>
</evidence>
<evidence type="ECO:0000256" key="4">
    <source>
        <dbReference type="ARBA" id="ARBA00023136"/>
    </source>
</evidence>
<sequence length="346" mass="39039">MYQLEASYYLYLLGIIPLVLLAFLMLYFWKRKAQKQFAEQEALLKLSPAYSRFKSVLKLVVFSFAFILLIIAIVNPRVGTQMEEIKREGVDVVFAMDVSKSMLSEDIAPNRLEKSKQLVSQLLNALGGDRVGIIGYAGAAFPQLPITTDYNAARMFLNSMNTDMVSSQGTAIGEAIELSKTYYDNENQTSRVLIIISDGEDHQGNIENAINEASELGIKVITIGVGTPAGGPIPIKRNGVLQEYYRDKNGDRVITKMDDVVLKQIAQTTDGLFLYGDSTTEVVDGVKDYLNKLDKEEFETMQFSAFKSQYQWFLAGALLLFFLDIFLLERKTFWLEKLNLFNEKTK</sequence>
<feature type="transmembrane region" description="Helical" evidence="5">
    <location>
        <begin position="310"/>
        <end position="328"/>
    </location>
</feature>
<gene>
    <name evidence="7" type="primary">batB</name>
    <name evidence="7" type="ORF">GCM10011312_01940</name>
</gene>
<dbReference type="PANTHER" id="PTHR22550">
    <property type="entry name" value="SPORE GERMINATION PROTEIN"/>
    <property type="match status" value="1"/>
</dbReference>